<feature type="region of interest" description="Disordered" evidence="7">
    <location>
        <begin position="1099"/>
        <end position="1121"/>
    </location>
</feature>
<dbReference type="SMART" id="SM00862">
    <property type="entry name" value="Trans_reg_C"/>
    <property type="match status" value="1"/>
</dbReference>
<dbReference type="SUPFAM" id="SSF46894">
    <property type="entry name" value="C-terminal effector domain of the bipartite response regulators"/>
    <property type="match status" value="1"/>
</dbReference>
<keyword evidence="3 6" id="KW-0238">DNA-binding</keyword>
<evidence type="ECO:0000313" key="10">
    <source>
        <dbReference type="EMBL" id="MFF5296127.1"/>
    </source>
</evidence>
<evidence type="ECO:0000256" key="3">
    <source>
        <dbReference type="ARBA" id="ARBA00023125"/>
    </source>
</evidence>
<dbReference type="SUPFAM" id="SSF52540">
    <property type="entry name" value="P-loop containing nucleoside triphosphate hydrolases"/>
    <property type="match status" value="1"/>
</dbReference>
<dbReference type="Pfam" id="PF03704">
    <property type="entry name" value="BTAD"/>
    <property type="match status" value="1"/>
</dbReference>
<reference evidence="10 11" key="1">
    <citation type="submission" date="2024-10" db="EMBL/GenBank/DDBJ databases">
        <title>The Natural Products Discovery Center: Release of the First 8490 Sequenced Strains for Exploring Actinobacteria Biosynthetic Diversity.</title>
        <authorList>
            <person name="Kalkreuter E."/>
            <person name="Kautsar S.A."/>
            <person name="Yang D."/>
            <person name="Bader C.D."/>
            <person name="Teijaro C.N."/>
            <person name="Fluegel L."/>
            <person name="Davis C.M."/>
            <person name="Simpson J.R."/>
            <person name="Lauterbach L."/>
            <person name="Steele A.D."/>
            <person name="Gui C."/>
            <person name="Meng S."/>
            <person name="Li G."/>
            <person name="Viehrig K."/>
            <person name="Ye F."/>
            <person name="Su P."/>
            <person name="Kiefer A.F."/>
            <person name="Nichols A."/>
            <person name="Cepeda A.J."/>
            <person name="Yan W."/>
            <person name="Fan B."/>
            <person name="Jiang Y."/>
            <person name="Adhikari A."/>
            <person name="Zheng C.-J."/>
            <person name="Schuster L."/>
            <person name="Cowan T.M."/>
            <person name="Smanski M.J."/>
            <person name="Chevrette M.G."/>
            <person name="De Carvalho L.P.S."/>
            <person name="Shen B."/>
        </authorList>
    </citation>
    <scope>NUCLEOTIDE SEQUENCE [LARGE SCALE GENOMIC DNA]</scope>
    <source>
        <strain evidence="10 11">NPDC000087</strain>
    </source>
</reference>
<dbReference type="InterPro" id="IPR001387">
    <property type="entry name" value="Cro/C1-type_HTH"/>
</dbReference>
<dbReference type="CDD" id="cd15831">
    <property type="entry name" value="BTAD"/>
    <property type="match status" value="1"/>
</dbReference>
<feature type="domain" description="OmpR/PhoB-type" evidence="9">
    <location>
        <begin position="82"/>
        <end position="185"/>
    </location>
</feature>
<dbReference type="PRINTS" id="PR00364">
    <property type="entry name" value="DISEASERSIST"/>
</dbReference>
<feature type="domain" description="HTH cro/C1-type" evidence="8">
    <location>
        <begin position="14"/>
        <end position="69"/>
    </location>
</feature>
<feature type="compositionally biased region" description="Basic and acidic residues" evidence="7">
    <location>
        <begin position="327"/>
        <end position="343"/>
    </location>
</feature>
<feature type="region of interest" description="Disordered" evidence="7">
    <location>
        <begin position="321"/>
        <end position="365"/>
    </location>
</feature>
<dbReference type="RefSeq" id="WP_169516341.1">
    <property type="nucleotide sequence ID" value="NZ_JBIAZU010000008.1"/>
</dbReference>
<name>A0ABW6WS45_9ACTN</name>
<dbReference type="Pfam" id="PF13424">
    <property type="entry name" value="TPR_12"/>
    <property type="match status" value="2"/>
</dbReference>
<evidence type="ECO:0000256" key="6">
    <source>
        <dbReference type="PROSITE-ProRule" id="PRU01091"/>
    </source>
</evidence>
<feature type="repeat" description="TPR" evidence="5">
    <location>
        <begin position="842"/>
        <end position="875"/>
    </location>
</feature>
<evidence type="ECO:0000256" key="7">
    <source>
        <dbReference type="SAM" id="MobiDB-lite"/>
    </source>
</evidence>
<comment type="similarity">
    <text evidence="1">Belongs to the AfsR/DnrI/RedD regulatory family.</text>
</comment>
<evidence type="ECO:0000256" key="2">
    <source>
        <dbReference type="ARBA" id="ARBA00023015"/>
    </source>
</evidence>
<gene>
    <name evidence="10" type="ORF">ACFY35_42400</name>
</gene>
<dbReference type="InterPro" id="IPR019734">
    <property type="entry name" value="TPR_rpt"/>
</dbReference>
<evidence type="ECO:0000259" key="8">
    <source>
        <dbReference type="PROSITE" id="PS50943"/>
    </source>
</evidence>
<dbReference type="EMBL" id="JBIAZU010000008">
    <property type="protein sequence ID" value="MFF5296127.1"/>
    <property type="molecule type" value="Genomic_DNA"/>
</dbReference>
<dbReference type="InterPro" id="IPR010982">
    <property type="entry name" value="Lambda_DNA-bd_dom_sf"/>
</dbReference>
<dbReference type="Gene3D" id="1.10.260.40">
    <property type="entry name" value="lambda repressor-like DNA-binding domains"/>
    <property type="match status" value="1"/>
</dbReference>
<dbReference type="SMART" id="SM01043">
    <property type="entry name" value="BTAD"/>
    <property type="match status" value="1"/>
</dbReference>
<dbReference type="PANTHER" id="PTHR35807">
    <property type="entry name" value="TRANSCRIPTIONAL REGULATOR REDD-RELATED"/>
    <property type="match status" value="1"/>
</dbReference>
<dbReference type="Gene3D" id="1.25.40.10">
    <property type="entry name" value="Tetratricopeptide repeat domain"/>
    <property type="match status" value="3"/>
</dbReference>
<dbReference type="CDD" id="cd00093">
    <property type="entry name" value="HTH_XRE"/>
    <property type="match status" value="1"/>
</dbReference>
<dbReference type="InterPro" id="IPR027417">
    <property type="entry name" value="P-loop_NTPase"/>
</dbReference>
<keyword evidence="4" id="KW-0804">Transcription</keyword>
<dbReference type="InterPro" id="IPR036388">
    <property type="entry name" value="WH-like_DNA-bd_sf"/>
</dbReference>
<proteinExistence type="inferred from homology"/>
<dbReference type="Gene3D" id="3.40.50.300">
    <property type="entry name" value="P-loop containing nucleotide triphosphate hydrolases"/>
    <property type="match status" value="1"/>
</dbReference>
<evidence type="ECO:0000313" key="11">
    <source>
        <dbReference type="Proteomes" id="UP001602245"/>
    </source>
</evidence>
<evidence type="ECO:0000256" key="5">
    <source>
        <dbReference type="PROSITE-ProRule" id="PRU00339"/>
    </source>
</evidence>
<keyword evidence="5" id="KW-0802">TPR repeat</keyword>
<dbReference type="InterPro" id="IPR016032">
    <property type="entry name" value="Sig_transdc_resp-reg_C-effctor"/>
</dbReference>
<evidence type="ECO:0000256" key="4">
    <source>
        <dbReference type="ARBA" id="ARBA00023163"/>
    </source>
</evidence>
<sequence length="1135" mass="122277">MAEPDTAGDIGDRIRIARQGLGLTQREAAERAGLSVGALRDLEQGRRRRPRGSSIRALAEVLGMTLEHLARPDAGVRQSRSGPVDPSGPLRILVLGPLVASRSDVPLAALSGHCRVVLARLALTPNQPVSTAELIRLVWPGRAPATGPNVLQTHVSRLRQVLEAGADDDEPRVLTRTPSGYCLHAGEEQVDILAYRRRLADWRRDAVTHPQRAFDLLNEALELWRGHSAAEDVPELQEDPLVIGLRDDLVEMAVRWGSLGESLRRLPETLPRLRPLAARHGWHERLHARLVVALAASGQQAAALEAYDAIRRRLTEELGIDPGTELEEARRSVLTRGWEEKPAPRPGPEPPGAPASPPAPPADFTGRAEELHRLEQVLRFAPHRAATQPATLCVISGMPGVGKTSLALRAVQAVRQDFPEKPVYLDLRGADQRPAGTAETLTRLLRALGVDGRRIPDDAERTAALYQEVVAGRQLLIVLDNARDAEQVSPLVPPQAGSAVVVTSRNRCAGLPATVHLPLPPLGPAEAIELLTRRLGERQATSDPAATAALAEACGRLPIALRVVNGHLAGNPAQTVRELLDDLRRAPAGHGRPGILPVDASFDLSYRQLDRRCAEVFREATLVPGDTFTAAAVAALTGLGVADVERALRDLAEENLVQAAGAGRYRYHDLLRAYGSRRLALERTPAQRGDGLARLCEWYLARTAAAMRLVYPSMVRLRTDVDDRPMCFEDIDAALAWLDEEVDALAGLIELAADGELRGRAWQLADQLRGYFFVRRDVLRWLATGELGLTAARDAGDLRAQAAMRQTIGQAHWSAGRHELALSAYRHGATAAAASGWTVGQAYLTHNLGLVHAELGHVTEARRLYAEALALGEGDEFIHIRAVTLNDLGTLCSEQGLLAEAVDHFGAALAINRGAARRPSAMANRGNLGMVLRQMEEFGPAREHLEEALGYYRATGSHRNELSLLDELSHLHRQLGELAPALDAAAEALRIAVRLDDVKAQAGVRNTLGLAWLEARAVSDARAHFDAALRLSRERGYAYLEAQAGVGVGQAALAGGDTAGAREAAGEAARTARLRGYSLLAGDASMVLARAALADDDPAAAAAHGRDAAESYGPGGPPDRLRELDRLRTRIVSHA</sequence>
<keyword evidence="11" id="KW-1185">Reference proteome</keyword>
<feature type="compositionally biased region" description="Pro residues" evidence="7">
    <location>
        <begin position="344"/>
        <end position="361"/>
    </location>
</feature>
<dbReference type="InterPro" id="IPR011990">
    <property type="entry name" value="TPR-like_helical_dom_sf"/>
</dbReference>
<dbReference type="PANTHER" id="PTHR35807:SF1">
    <property type="entry name" value="TRANSCRIPTIONAL REGULATOR REDD"/>
    <property type="match status" value="1"/>
</dbReference>
<dbReference type="PROSITE" id="PS51755">
    <property type="entry name" value="OMPR_PHOB"/>
    <property type="match status" value="1"/>
</dbReference>
<protein>
    <submittedName>
        <fullName evidence="10">BTAD domain-containing putative transcriptional regulator</fullName>
    </submittedName>
</protein>
<dbReference type="SUPFAM" id="SSF47413">
    <property type="entry name" value="lambda repressor-like DNA-binding domains"/>
    <property type="match status" value="1"/>
</dbReference>
<keyword evidence="2" id="KW-0805">Transcription regulation</keyword>
<dbReference type="Pfam" id="PF01381">
    <property type="entry name" value="HTH_3"/>
    <property type="match status" value="1"/>
</dbReference>
<dbReference type="SMART" id="SM00530">
    <property type="entry name" value="HTH_XRE"/>
    <property type="match status" value="1"/>
</dbReference>
<dbReference type="Proteomes" id="UP001602245">
    <property type="component" value="Unassembled WGS sequence"/>
</dbReference>
<dbReference type="PROSITE" id="PS50943">
    <property type="entry name" value="HTH_CROC1"/>
    <property type="match status" value="1"/>
</dbReference>
<dbReference type="InterPro" id="IPR051677">
    <property type="entry name" value="AfsR-DnrI-RedD_regulator"/>
</dbReference>
<evidence type="ECO:0000256" key="1">
    <source>
        <dbReference type="ARBA" id="ARBA00005820"/>
    </source>
</evidence>
<evidence type="ECO:0000259" key="9">
    <source>
        <dbReference type="PROSITE" id="PS51755"/>
    </source>
</evidence>
<accession>A0ABW6WS45</accession>
<dbReference type="Pfam" id="PF00486">
    <property type="entry name" value="Trans_reg_C"/>
    <property type="match status" value="1"/>
</dbReference>
<dbReference type="SMART" id="SM00028">
    <property type="entry name" value="TPR"/>
    <property type="match status" value="6"/>
</dbReference>
<feature type="DNA-binding region" description="OmpR/PhoB-type" evidence="6">
    <location>
        <begin position="82"/>
        <end position="185"/>
    </location>
</feature>
<dbReference type="InterPro" id="IPR005158">
    <property type="entry name" value="BTAD"/>
</dbReference>
<comment type="caution">
    <text evidence="10">The sequence shown here is derived from an EMBL/GenBank/DDBJ whole genome shotgun (WGS) entry which is preliminary data.</text>
</comment>
<dbReference type="SUPFAM" id="SSF48452">
    <property type="entry name" value="TPR-like"/>
    <property type="match status" value="3"/>
</dbReference>
<organism evidence="10 11">
    <name type="scientific">Paractinoplanes globisporus</name>
    <dbReference type="NCBI Taxonomy" id="113565"/>
    <lineage>
        <taxon>Bacteria</taxon>
        <taxon>Bacillati</taxon>
        <taxon>Actinomycetota</taxon>
        <taxon>Actinomycetes</taxon>
        <taxon>Micromonosporales</taxon>
        <taxon>Micromonosporaceae</taxon>
        <taxon>Paractinoplanes</taxon>
    </lineage>
</organism>
<dbReference type="PROSITE" id="PS50005">
    <property type="entry name" value="TPR"/>
    <property type="match status" value="1"/>
</dbReference>
<dbReference type="Gene3D" id="1.10.10.10">
    <property type="entry name" value="Winged helix-like DNA-binding domain superfamily/Winged helix DNA-binding domain"/>
    <property type="match status" value="1"/>
</dbReference>
<dbReference type="InterPro" id="IPR001867">
    <property type="entry name" value="OmpR/PhoB-type_DNA-bd"/>
</dbReference>